<sequence length="137" mass="14328">MHTSTRTRNLLGGLLLAVVTLAVWAAWLGWETGYTEDPRTGEVSGPYAGWQVVGCVVTLVVVGAVAGWLLKPWVVVPVMTVVFTAAWTVDAAANDDSGLFAVGAIMVLIGMALASSLVAGTAHLARRQRAPRGRDAA</sequence>
<proteinExistence type="predicted"/>
<accession>A0A1C6V2T6</accession>
<protein>
    <submittedName>
        <fullName evidence="2">Uncharacterized protein</fullName>
    </submittedName>
</protein>
<feature type="transmembrane region" description="Helical" evidence="1">
    <location>
        <begin position="74"/>
        <end position="93"/>
    </location>
</feature>
<gene>
    <name evidence="2" type="ORF">GA0070617_4441</name>
</gene>
<keyword evidence="1" id="KW-0472">Membrane</keyword>
<dbReference type="RefSeq" id="WP_091441904.1">
    <property type="nucleotide sequence ID" value="NZ_BMMJ01000008.1"/>
</dbReference>
<keyword evidence="1" id="KW-0812">Transmembrane</keyword>
<dbReference type="AlphaFoldDB" id="A0A1C6V2T6"/>
<feature type="transmembrane region" description="Helical" evidence="1">
    <location>
        <begin position="49"/>
        <end position="69"/>
    </location>
</feature>
<dbReference type="EMBL" id="FMIA01000002">
    <property type="protein sequence ID" value="SCL60653.1"/>
    <property type="molecule type" value="Genomic_DNA"/>
</dbReference>
<evidence type="ECO:0000313" key="2">
    <source>
        <dbReference type="EMBL" id="SCL60653.1"/>
    </source>
</evidence>
<keyword evidence="3" id="KW-1185">Reference proteome</keyword>
<reference evidence="2 3" key="1">
    <citation type="submission" date="2016-06" db="EMBL/GenBank/DDBJ databases">
        <authorList>
            <person name="Kjaerup R.B."/>
            <person name="Dalgaard T.S."/>
            <person name="Juul-Madsen H.R."/>
        </authorList>
    </citation>
    <scope>NUCLEOTIDE SEQUENCE [LARGE SCALE GENOMIC DNA]</scope>
    <source>
        <strain evidence="2 3">DSM 45577</strain>
    </source>
</reference>
<organism evidence="2 3">
    <name type="scientific">Micromonospora yangpuensis</name>
    <dbReference type="NCBI Taxonomy" id="683228"/>
    <lineage>
        <taxon>Bacteria</taxon>
        <taxon>Bacillati</taxon>
        <taxon>Actinomycetota</taxon>
        <taxon>Actinomycetes</taxon>
        <taxon>Micromonosporales</taxon>
        <taxon>Micromonosporaceae</taxon>
        <taxon>Micromonospora</taxon>
    </lineage>
</organism>
<name>A0A1C6V2T6_9ACTN</name>
<keyword evidence="1" id="KW-1133">Transmembrane helix</keyword>
<dbReference type="Proteomes" id="UP000198937">
    <property type="component" value="Unassembled WGS sequence"/>
</dbReference>
<dbReference type="STRING" id="683228.GA0070617_4441"/>
<dbReference type="OrthoDB" id="4246695at2"/>
<evidence type="ECO:0000313" key="3">
    <source>
        <dbReference type="Proteomes" id="UP000198937"/>
    </source>
</evidence>
<evidence type="ECO:0000256" key="1">
    <source>
        <dbReference type="SAM" id="Phobius"/>
    </source>
</evidence>
<feature type="transmembrane region" description="Helical" evidence="1">
    <location>
        <begin position="99"/>
        <end position="125"/>
    </location>
</feature>